<sequence length="167" mass="17178">MQPSPMLRPLPLPPEVAGSLFLTAMPGRFGPLEDVGAALRQHGVGQVLCLTGEAEIAAKSPAYAAALAAGALPARHDPHPIPDFATPADEAAFAAWAKAAAGRLRAGERAVLHCAAGIGRTGTVALCLLHLLGEEPDRAEALVQAAGSGPETPAQRDFVARFRLGVR</sequence>
<dbReference type="Pfam" id="PF22784">
    <property type="entry name" value="PTP-SAK"/>
    <property type="match status" value="1"/>
</dbReference>
<dbReference type="GO" id="GO:0016791">
    <property type="term" value="F:phosphatase activity"/>
    <property type="evidence" value="ECO:0007669"/>
    <property type="project" value="UniProtKB-ARBA"/>
</dbReference>
<evidence type="ECO:0000259" key="2">
    <source>
        <dbReference type="PROSITE" id="PS50056"/>
    </source>
</evidence>
<keyword evidence="1" id="KW-0378">Hydrolase</keyword>
<dbReference type="Gene3D" id="3.90.190.10">
    <property type="entry name" value="Protein tyrosine phosphatase superfamily"/>
    <property type="match status" value="1"/>
</dbReference>
<gene>
    <name evidence="3" type="ORF">EOD42_24270</name>
</gene>
<reference evidence="3 4" key="1">
    <citation type="submission" date="2019-01" db="EMBL/GenBank/DDBJ databases">
        <authorList>
            <person name="Chen W.-M."/>
        </authorList>
    </citation>
    <scope>NUCLEOTIDE SEQUENCE [LARGE SCALE GENOMIC DNA]</scope>
    <source>
        <strain evidence="3 4">CCP-6</strain>
    </source>
</reference>
<dbReference type="EMBL" id="SACL01000015">
    <property type="protein sequence ID" value="RVT90007.1"/>
    <property type="molecule type" value="Genomic_DNA"/>
</dbReference>
<dbReference type="Proteomes" id="UP000282957">
    <property type="component" value="Unassembled WGS sequence"/>
</dbReference>
<dbReference type="RefSeq" id="WP_127790189.1">
    <property type="nucleotide sequence ID" value="NZ_SACL01000015.1"/>
</dbReference>
<evidence type="ECO:0000313" key="3">
    <source>
        <dbReference type="EMBL" id="RVT90007.1"/>
    </source>
</evidence>
<organism evidence="3 4">
    <name type="scientific">Rhodovarius crocodyli</name>
    <dbReference type="NCBI Taxonomy" id="1979269"/>
    <lineage>
        <taxon>Bacteria</taxon>
        <taxon>Pseudomonadati</taxon>
        <taxon>Pseudomonadota</taxon>
        <taxon>Alphaproteobacteria</taxon>
        <taxon>Acetobacterales</taxon>
        <taxon>Roseomonadaceae</taxon>
        <taxon>Rhodovarius</taxon>
    </lineage>
</organism>
<feature type="domain" description="Tyrosine specific protein phosphatases" evidence="2">
    <location>
        <begin position="91"/>
        <end position="126"/>
    </location>
</feature>
<dbReference type="OrthoDB" id="9806482at2"/>
<dbReference type="InterPro" id="IPR029021">
    <property type="entry name" value="Prot-tyrosine_phosphatase-like"/>
</dbReference>
<protein>
    <submittedName>
        <fullName evidence="3">Phosphatase</fullName>
    </submittedName>
</protein>
<dbReference type="SUPFAM" id="SSF52799">
    <property type="entry name" value="(Phosphotyrosine protein) phosphatases II"/>
    <property type="match status" value="1"/>
</dbReference>
<dbReference type="InterPro" id="IPR016130">
    <property type="entry name" value="Tyr_Pase_AS"/>
</dbReference>
<dbReference type="AlphaFoldDB" id="A0A437LXD9"/>
<dbReference type="InterPro" id="IPR000387">
    <property type="entry name" value="Tyr_Pase_dom"/>
</dbReference>
<keyword evidence="4" id="KW-1185">Reference proteome</keyword>
<dbReference type="InterPro" id="IPR057023">
    <property type="entry name" value="PTP-SAK"/>
</dbReference>
<accession>A0A437LXD9</accession>
<comment type="caution">
    <text evidence="3">The sequence shown here is derived from an EMBL/GenBank/DDBJ whole genome shotgun (WGS) entry which is preliminary data.</text>
</comment>
<dbReference type="PROSITE" id="PS50056">
    <property type="entry name" value="TYR_PHOSPHATASE_2"/>
    <property type="match status" value="1"/>
</dbReference>
<dbReference type="PROSITE" id="PS00383">
    <property type="entry name" value="TYR_PHOSPHATASE_1"/>
    <property type="match status" value="1"/>
</dbReference>
<evidence type="ECO:0000256" key="1">
    <source>
        <dbReference type="ARBA" id="ARBA00022801"/>
    </source>
</evidence>
<proteinExistence type="predicted"/>
<evidence type="ECO:0000313" key="4">
    <source>
        <dbReference type="Proteomes" id="UP000282957"/>
    </source>
</evidence>
<name>A0A437LXD9_9PROT</name>